<dbReference type="GO" id="GO:0016020">
    <property type="term" value="C:membrane"/>
    <property type="evidence" value="ECO:0007669"/>
    <property type="project" value="UniProtKB-SubCell"/>
</dbReference>
<keyword evidence="4 6" id="KW-0472">Membrane</keyword>
<reference evidence="7 8" key="1">
    <citation type="submission" date="2023-10" db="EMBL/GenBank/DDBJ databases">
        <title>Chromosome-scale genome assembly provides insights into flower coloration mechanisms of Canna indica.</title>
        <authorList>
            <person name="Li C."/>
        </authorList>
    </citation>
    <scope>NUCLEOTIDE SEQUENCE [LARGE SCALE GENOMIC DNA]</scope>
    <source>
        <tissue evidence="7">Flower</tissue>
    </source>
</reference>
<dbReference type="Pfam" id="PF04193">
    <property type="entry name" value="PQ-loop"/>
    <property type="match status" value="2"/>
</dbReference>
<keyword evidence="8" id="KW-1185">Reference proteome</keyword>
<feature type="transmembrane region" description="Helical" evidence="6">
    <location>
        <begin position="364"/>
        <end position="388"/>
    </location>
</feature>
<feature type="transmembrane region" description="Helical" evidence="6">
    <location>
        <begin position="97"/>
        <end position="117"/>
    </location>
</feature>
<feature type="transmembrane region" description="Helical" evidence="6">
    <location>
        <begin position="66"/>
        <end position="85"/>
    </location>
</feature>
<accession>A0AAQ3QJA1</accession>
<organism evidence="7 8">
    <name type="scientific">Canna indica</name>
    <name type="common">Indian-shot</name>
    <dbReference type="NCBI Taxonomy" id="4628"/>
    <lineage>
        <taxon>Eukaryota</taxon>
        <taxon>Viridiplantae</taxon>
        <taxon>Streptophyta</taxon>
        <taxon>Embryophyta</taxon>
        <taxon>Tracheophyta</taxon>
        <taxon>Spermatophyta</taxon>
        <taxon>Magnoliopsida</taxon>
        <taxon>Liliopsida</taxon>
        <taxon>Zingiberales</taxon>
        <taxon>Cannaceae</taxon>
        <taxon>Canna</taxon>
    </lineage>
</organism>
<dbReference type="FunFam" id="1.20.1280.290:FF:000012">
    <property type="entry name" value="Vacuolar membrane PQ loop repeat protein"/>
    <property type="match status" value="1"/>
</dbReference>
<evidence type="ECO:0000256" key="2">
    <source>
        <dbReference type="ARBA" id="ARBA00022692"/>
    </source>
</evidence>
<comment type="subcellular location">
    <subcellularLocation>
        <location evidence="1">Membrane</location>
        <topology evidence="1">Multi-pass membrane protein</topology>
    </subcellularLocation>
</comment>
<evidence type="ECO:0000256" key="5">
    <source>
        <dbReference type="SAM" id="MobiDB-lite"/>
    </source>
</evidence>
<name>A0AAQ3QJA1_9LILI</name>
<keyword evidence="3 6" id="KW-1133">Transmembrane helix</keyword>
<proteinExistence type="predicted"/>
<dbReference type="InterPro" id="IPR006603">
    <property type="entry name" value="PQ-loop_rpt"/>
</dbReference>
<feature type="region of interest" description="Disordered" evidence="5">
    <location>
        <begin position="145"/>
        <end position="176"/>
    </location>
</feature>
<protein>
    <submittedName>
        <fullName evidence="7">Seven transmembrane protein 1-like</fullName>
    </submittedName>
</protein>
<evidence type="ECO:0000256" key="6">
    <source>
        <dbReference type="SAM" id="Phobius"/>
    </source>
</evidence>
<dbReference type="InterPro" id="IPR051415">
    <property type="entry name" value="LAAT-1"/>
</dbReference>
<feature type="transmembrane region" description="Helical" evidence="6">
    <location>
        <begin position="334"/>
        <end position="352"/>
    </location>
</feature>
<evidence type="ECO:0000313" key="7">
    <source>
        <dbReference type="EMBL" id="WOL14706.1"/>
    </source>
</evidence>
<dbReference type="Gene3D" id="1.20.1280.290">
    <property type="match status" value="2"/>
</dbReference>
<sequence>MGKSTHLPACSSSQHCSQWARIYLKYCLCNAKDGAALFLGTVSMISWGIAEVPQIITNYREKSTEGLSLTFLMTWIIGDLFNLIGCLLEPATLPTQYYVALLYTATTVVLAGQTIYYGHIFQQVKANNCGAPRKDDALAKESLLGDASRSGANQENGARPSKESPTSPIPVSGQVLHQSSEKDFYCRSARFLKRSPVPAFGYWLSHSQDNGRASPVNGNEQSASRDPLLNEHVSAQSAPPNLVTKNILSVVPSAALFTGIFVLHFCIHNVHISPINGRVITSSRQLLQDMVQDDESNGVGTLLGWAMAAIYMGGRLPQIWLNIRRGNVQGLNPLMFFFALTGNVTYVGSILVKSLDWSRIEPNLPWLVDAGGCVILDAFILIQFAYFYHQKHKQPESEDNFV</sequence>
<dbReference type="SMART" id="SM00679">
    <property type="entry name" value="CTNS"/>
    <property type="match status" value="2"/>
</dbReference>
<dbReference type="PANTHER" id="PTHR16201:SF44">
    <property type="entry name" value="SEVEN TRANSMEMBRANE PROTEIN 1"/>
    <property type="match status" value="1"/>
</dbReference>
<evidence type="ECO:0000256" key="3">
    <source>
        <dbReference type="ARBA" id="ARBA00022989"/>
    </source>
</evidence>
<keyword evidence="2 6" id="KW-0812">Transmembrane</keyword>
<dbReference type="FunFam" id="1.20.1280.290:FF:000019">
    <property type="entry name" value="PQ-loop repeat family protein / transmembrane family protein"/>
    <property type="match status" value="1"/>
</dbReference>
<dbReference type="PANTHER" id="PTHR16201">
    <property type="entry name" value="SEVEN TRANSMEMBRANE PROTEIN 1-RELATED"/>
    <property type="match status" value="1"/>
</dbReference>
<evidence type="ECO:0000256" key="1">
    <source>
        <dbReference type="ARBA" id="ARBA00004141"/>
    </source>
</evidence>
<gene>
    <name evidence="7" type="ORF">Cni_G23487</name>
</gene>
<evidence type="ECO:0000256" key="4">
    <source>
        <dbReference type="ARBA" id="ARBA00023136"/>
    </source>
</evidence>
<dbReference type="Proteomes" id="UP001327560">
    <property type="component" value="Chromosome 7"/>
</dbReference>
<dbReference type="EMBL" id="CP136896">
    <property type="protein sequence ID" value="WOL14706.1"/>
    <property type="molecule type" value="Genomic_DNA"/>
</dbReference>
<dbReference type="AlphaFoldDB" id="A0AAQ3QJA1"/>
<evidence type="ECO:0000313" key="8">
    <source>
        <dbReference type="Proteomes" id="UP001327560"/>
    </source>
</evidence>